<dbReference type="EMBL" id="PGGS01002592">
    <property type="protein sequence ID" value="PNG99561.1"/>
    <property type="molecule type" value="Genomic_DNA"/>
</dbReference>
<dbReference type="GO" id="GO:0005990">
    <property type="term" value="P:lactose catabolic process"/>
    <property type="evidence" value="ECO:0007669"/>
    <property type="project" value="TreeGrafter"/>
</dbReference>
<feature type="compositionally biased region" description="Low complexity" evidence="5">
    <location>
        <begin position="69"/>
        <end position="87"/>
    </location>
</feature>
<feature type="domain" description="Beta galactosidase small chain/" evidence="6">
    <location>
        <begin position="46"/>
        <end position="331"/>
    </location>
</feature>
<dbReference type="OrthoDB" id="408320at2759"/>
<organism evidence="7 8">
    <name type="scientific">Tetrabaena socialis</name>
    <dbReference type="NCBI Taxonomy" id="47790"/>
    <lineage>
        <taxon>Eukaryota</taxon>
        <taxon>Viridiplantae</taxon>
        <taxon>Chlorophyta</taxon>
        <taxon>core chlorophytes</taxon>
        <taxon>Chlorophyceae</taxon>
        <taxon>CS clade</taxon>
        <taxon>Chlamydomonadales</taxon>
        <taxon>Tetrabaenaceae</taxon>
        <taxon>Tetrabaena</taxon>
    </lineage>
</organism>
<evidence type="ECO:0000256" key="1">
    <source>
        <dbReference type="ARBA" id="ARBA00001412"/>
    </source>
</evidence>
<proteinExistence type="predicted"/>
<feature type="compositionally biased region" description="Pro residues" evidence="5">
    <location>
        <begin position="88"/>
        <end position="98"/>
    </location>
</feature>
<name>A0A2J7ZH15_9CHLO</name>
<keyword evidence="4" id="KW-0326">Glycosidase</keyword>
<dbReference type="Pfam" id="PF02929">
    <property type="entry name" value="Bgal_small_N"/>
    <property type="match status" value="1"/>
</dbReference>
<protein>
    <recommendedName>
        <fullName evidence="2">beta-galactosidase</fullName>
        <ecNumber evidence="2">3.2.1.23</ecNumber>
    </recommendedName>
</protein>
<evidence type="ECO:0000256" key="2">
    <source>
        <dbReference type="ARBA" id="ARBA00012756"/>
    </source>
</evidence>
<gene>
    <name evidence="7" type="ORF">TSOC_014657</name>
</gene>
<keyword evidence="3" id="KW-0378">Hydrolase</keyword>
<feature type="region of interest" description="Disordered" evidence="5">
    <location>
        <begin position="67"/>
        <end position="102"/>
    </location>
</feature>
<evidence type="ECO:0000313" key="7">
    <source>
        <dbReference type="EMBL" id="PNG99561.1"/>
    </source>
</evidence>
<dbReference type="GO" id="GO:0009341">
    <property type="term" value="C:beta-galactosidase complex"/>
    <property type="evidence" value="ECO:0007669"/>
    <property type="project" value="InterPro"/>
</dbReference>
<dbReference type="InterPro" id="IPR050347">
    <property type="entry name" value="Bact_Beta-galactosidase"/>
</dbReference>
<feature type="non-terminal residue" evidence="7">
    <location>
        <position position="1"/>
    </location>
</feature>
<dbReference type="PANTHER" id="PTHR46323">
    <property type="entry name" value="BETA-GALACTOSIDASE"/>
    <property type="match status" value="1"/>
</dbReference>
<dbReference type="AlphaFoldDB" id="A0A2J7ZH15"/>
<dbReference type="Proteomes" id="UP000236333">
    <property type="component" value="Unassembled WGS sequence"/>
</dbReference>
<dbReference type="GO" id="GO:0030246">
    <property type="term" value="F:carbohydrate binding"/>
    <property type="evidence" value="ECO:0007669"/>
    <property type="project" value="InterPro"/>
</dbReference>
<dbReference type="SUPFAM" id="SSF74650">
    <property type="entry name" value="Galactose mutarotase-like"/>
    <property type="match status" value="1"/>
</dbReference>
<dbReference type="SMART" id="SM01038">
    <property type="entry name" value="Bgal_small_N"/>
    <property type="match status" value="1"/>
</dbReference>
<evidence type="ECO:0000256" key="4">
    <source>
        <dbReference type="ARBA" id="ARBA00023295"/>
    </source>
</evidence>
<dbReference type="InterPro" id="IPR014718">
    <property type="entry name" value="GH-type_carb-bd"/>
</dbReference>
<accession>A0A2J7ZH15</accession>
<dbReference type="GO" id="GO:0004565">
    <property type="term" value="F:beta-galactosidase activity"/>
    <property type="evidence" value="ECO:0007669"/>
    <property type="project" value="UniProtKB-EC"/>
</dbReference>
<evidence type="ECO:0000259" key="6">
    <source>
        <dbReference type="SMART" id="SM01038"/>
    </source>
</evidence>
<comment type="caution">
    <text evidence="7">The sequence shown here is derived from an EMBL/GenBank/DDBJ whole genome shotgun (WGS) entry which is preliminary data.</text>
</comment>
<comment type="catalytic activity">
    <reaction evidence="1">
        <text>Hydrolysis of terminal non-reducing beta-D-galactose residues in beta-D-galactosides.</text>
        <dbReference type="EC" id="3.2.1.23"/>
    </reaction>
</comment>
<evidence type="ECO:0000256" key="3">
    <source>
        <dbReference type="ARBA" id="ARBA00022801"/>
    </source>
</evidence>
<sequence>PVRLIVEQAGGGSGGSCGAVTVHAAWVLRPAAREGGAGAGVEEGVGIGETGGAHWFALAGAAHDGTVDAPAGTAGGPSAAPPASTNTPPGPTDPPHTPSPEGEIAIRATYAIHPGGTIRIDWHMDTTRALPAPLAPGLSPSLPRVGVRGAAPGRLGGVAWQGRGPHECYSDRRAGAAVGQYGGDVRRMRVPYVFPQESGGRVGVRWLALLPKPPPPPAPSHPTATAATTSTAAATATATVAGGPGLAVLAAAPMCAASSAPALQFSVSEHSLEAVHAARHEHEIAPDPAGRSFFHLDHAHMGVGGDDSWSPTVHPEFMVAPAVHEWSIVLAPCHSAAEAEWAYTGFGRC</sequence>
<dbReference type="InterPro" id="IPR011013">
    <property type="entry name" value="Gal_mutarotase_sf_dom"/>
</dbReference>
<reference evidence="7 8" key="1">
    <citation type="journal article" date="2017" name="Mol. Biol. Evol.">
        <title>The 4-celled Tetrabaena socialis nuclear genome reveals the essential components for genetic control of cell number at the origin of multicellularity in the volvocine lineage.</title>
        <authorList>
            <person name="Featherston J."/>
            <person name="Arakaki Y."/>
            <person name="Hanschen E.R."/>
            <person name="Ferris P.J."/>
            <person name="Michod R.E."/>
            <person name="Olson B.J.S.C."/>
            <person name="Nozaki H."/>
            <person name="Durand P.M."/>
        </authorList>
    </citation>
    <scope>NUCLEOTIDE SEQUENCE [LARGE SCALE GENOMIC DNA]</scope>
    <source>
        <strain evidence="7 8">NIES-571</strain>
    </source>
</reference>
<evidence type="ECO:0000256" key="5">
    <source>
        <dbReference type="SAM" id="MobiDB-lite"/>
    </source>
</evidence>
<keyword evidence="8" id="KW-1185">Reference proteome</keyword>
<dbReference type="PANTHER" id="PTHR46323:SF2">
    <property type="entry name" value="BETA-GALACTOSIDASE"/>
    <property type="match status" value="1"/>
</dbReference>
<dbReference type="EC" id="3.2.1.23" evidence="2"/>
<evidence type="ECO:0000313" key="8">
    <source>
        <dbReference type="Proteomes" id="UP000236333"/>
    </source>
</evidence>
<dbReference type="Gene3D" id="2.70.98.10">
    <property type="match status" value="1"/>
</dbReference>
<dbReference type="InterPro" id="IPR004199">
    <property type="entry name" value="B-gal_small/dom_5"/>
</dbReference>